<dbReference type="InterPro" id="IPR042099">
    <property type="entry name" value="ANL_N_sf"/>
</dbReference>
<accession>Q50I99</accession>
<feature type="non-terminal residue" evidence="4">
    <location>
        <position position="132"/>
    </location>
</feature>
<dbReference type="Gene3D" id="3.40.50.12780">
    <property type="entry name" value="N-terminal domain of ligase-like"/>
    <property type="match status" value="1"/>
</dbReference>
<evidence type="ECO:0000313" key="4">
    <source>
        <dbReference type="EMBL" id="CAI30447.1"/>
    </source>
</evidence>
<sequence length="132" mass="14213">VVTHRSLAAYLDALPTALHLPEAPIFLHTASFAFSSSVRRLAVPLALGGHVVIAAREQLADPQQLIAYASEHDVDVLDLVPSYLRAAAPALIETAGSRWRPRMILTASEPLLYDLPEAIREGLGAGVRLVNM</sequence>
<dbReference type="PANTHER" id="PTHR44845">
    <property type="entry name" value="CARRIER DOMAIN-CONTAINING PROTEIN"/>
    <property type="match status" value="1"/>
</dbReference>
<dbReference type="AlphaFoldDB" id="Q50I99"/>
<proteinExistence type="predicted"/>
<organism evidence="4">
    <name type="scientific">Catenulispora sp. Neo6</name>
    <dbReference type="NCBI Taxonomy" id="304896"/>
    <lineage>
        <taxon>Bacteria</taxon>
        <taxon>Bacillati</taxon>
        <taxon>Actinomycetota</taxon>
        <taxon>Actinomycetes</taxon>
        <taxon>Catenulisporales</taxon>
        <taxon>Catenulisporaceae</taxon>
        <taxon>Catenulispora</taxon>
    </lineage>
</organism>
<dbReference type="EMBL" id="AJ865878">
    <property type="protein sequence ID" value="CAI30447.1"/>
    <property type="molecule type" value="Genomic_DNA"/>
</dbReference>
<evidence type="ECO:0000256" key="2">
    <source>
        <dbReference type="ARBA" id="ARBA00022553"/>
    </source>
</evidence>
<dbReference type="PANTHER" id="PTHR44845:SF7">
    <property type="entry name" value="PLIPASTATIN SYNTHASE SUBUNIT D"/>
    <property type="match status" value="1"/>
</dbReference>
<dbReference type="InterPro" id="IPR000873">
    <property type="entry name" value="AMP-dep_synth/lig_dom"/>
</dbReference>
<evidence type="ECO:0000259" key="3">
    <source>
        <dbReference type="Pfam" id="PF00501"/>
    </source>
</evidence>
<evidence type="ECO:0000256" key="1">
    <source>
        <dbReference type="ARBA" id="ARBA00022450"/>
    </source>
</evidence>
<feature type="non-terminal residue" evidence="4">
    <location>
        <position position="1"/>
    </location>
</feature>
<keyword evidence="1" id="KW-0596">Phosphopantetheine</keyword>
<dbReference type="Pfam" id="PF00501">
    <property type="entry name" value="AMP-binding"/>
    <property type="match status" value="1"/>
</dbReference>
<keyword evidence="2" id="KW-0597">Phosphoprotein</keyword>
<dbReference type="SUPFAM" id="SSF56801">
    <property type="entry name" value="Acetyl-CoA synthetase-like"/>
    <property type="match status" value="1"/>
</dbReference>
<name>Q50I99_9ACTN</name>
<protein>
    <submittedName>
        <fullName evidence="4">Putative non-ribosomal peptide synthetase</fullName>
    </submittedName>
</protein>
<feature type="domain" description="AMP-dependent synthetase/ligase" evidence="3">
    <location>
        <begin position="1"/>
        <end position="131"/>
    </location>
</feature>
<reference evidence="4" key="1">
    <citation type="journal article" date="2006" name="Microbiology (Mosc.)">
        <title>Antibiotic-producing ability by representatives of a newly discovered lineage of actinomycetes.</title>
        <authorList>
            <person name="Busti E."/>
            <person name="Monciardini P."/>
            <person name="Cavaletti L."/>
            <person name="Bamonte R."/>
            <person name="Lazzarini A."/>
            <person name="Sosio M."/>
            <person name="Donadio S."/>
        </authorList>
    </citation>
    <scope>NUCLEOTIDE SEQUENCE</scope>
    <source>
        <strain evidence="4">Neo6</strain>
    </source>
</reference>